<dbReference type="NCBIfam" id="TIGR04518">
    <property type="entry name" value="ECF_S_folT_fam"/>
    <property type="match status" value="1"/>
</dbReference>
<reference evidence="2 3" key="1">
    <citation type="submission" date="2018-04" db="EMBL/GenBank/DDBJ databases">
        <title>Genomic Encyclopedia of Type Strains, Phase IV (KMG-IV): sequencing the most valuable type-strain genomes for metagenomic binning, comparative biology and taxonomic classification.</title>
        <authorList>
            <person name="Goeker M."/>
        </authorList>
    </citation>
    <scope>NUCLEOTIDE SEQUENCE [LARGE SCALE GENOMIC DNA]</scope>
    <source>
        <strain evidence="2 3">DSM 20705</strain>
    </source>
</reference>
<name>A0A2U1E5S8_9FIRM</name>
<organism evidence="2 3">
    <name type="scientific">Ezakiella coagulans</name>
    <dbReference type="NCBI Taxonomy" id="46507"/>
    <lineage>
        <taxon>Bacteria</taxon>
        <taxon>Bacillati</taxon>
        <taxon>Bacillota</taxon>
        <taxon>Tissierellia</taxon>
        <taxon>Ezakiella</taxon>
    </lineage>
</organism>
<keyword evidence="3" id="KW-1185">Reference proteome</keyword>
<feature type="transmembrane region" description="Helical" evidence="1">
    <location>
        <begin position="33"/>
        <end position="59"/>
    </location>
</feature>
<dbReference type="Gene3D" id="1.10.1760.20">
    <property type="match status" value="1"/>
</dbReference>
<dbReference type="InterPro" id="IPR030949">
    <property type="entry name" value="ECF_S_folate_fam"/>
</dbReference>
<sequence length="166" mass="17909">MAGVLTALSVILTRLFSVQLTESMRIGIGPLPILMVGIAFGPILGAISGLSADLIGFMINAGGQFHLGFTMSSLLTGLIPGLVACYFLKKKKNLNLTIILSIVAVYGIVHLILNSYWLNGLYGTPFTTLVIGRATKVVIEAVVVCIILEILMKRFIKFSFSDDELF</sequence>
<feature type="transmembrane region" description="Helical" evidence="1">
    <location>
        <begin position="94"/>
        <end position="118"/>
    </location>
</feature>
<evidence type="ECO:0000256" key="1">
    <source>
        <dbReference type="SAM" id="Phobius"/>
    </source>
</evidence>
<dbReference type="InterPro" id="IPR024529">
    <property type="entry name" value="ECF_trnsprt_substrate-spec"/>
</dbReference>
<feature type="transmembrane region" description="Helical" evidence="1">
    <location>
        <begin position="130"/>
        <end position="151"/>
    </location>
</feature>
<gene>
    <name evidence="2" type="ORF">C7381_102197</name>
</gene>
<keyword evidence="1" id="KW-0472">Membrane</keyword>
<dbReference type="GO" id="GO:0022857">
    <property type="term" value="F:transmembrane transporter activity"/>
    <property type="evidence" value="ECO:0007669"/>
    <property type="project" value="InterPro"/>
</dbReference>
<proteinExistence type="predicted"/>
<dbReference type="EMBL" id="QEKV01000002">
    <property type="protein sequence ID" value="PVY95308.1"/>
    <property type="molecule type" value="Genomic_DNA"/>
</dbReference>
<dbReference type="AlphaFoldDB" id="A0A2U1E5S8"/>
<dbReference type="Proteomes" id="UP000245793">
    <property type="component" value="Unassembled WGS sequence"/>
</dbReference>
<feature type="transmembrane region" description="Helical" evidence="1">
    <location>
        <begin position="65"/>
        <end position="87"/>
    </location>
</feature>
<accession>A0A2U1E5S8</accession>
<comment type="caution">
    <text evidence="2">The sequence shown here is derived from an EMBL/GenBank/DDBJ whole genome shotgun (WGS) entry which is preliminary data.</text>
</comment>
<keyword evidence="1" id="KW-0812">Transmembrane</keyword>
<keyword evidence="1" id="KW-1133">Transmembrane helix</keyword>
<protein>
    <submittedName>
        <fullName evidence="2">ECF transporter S component (Folate family)</fullName>
    </submittedName>
</protein>
<evidence type="ECO:0000313" key="2">
    <source>
        <dbReference type="EMBL" id="PVY95308.1"/>
    </source>
</evidence>
<dbReference type="Pfam" id="PF12822">
    <property type="entry name" value="ECF_trnsprt"/>
    <property type="match status" value="1"/>
</dbReference>
<evidence type="ECO:0000313" key="3">
    <source>
        <dbReference type="Proteomes" id="UP000245793"/>
    </source>
</evidence>